<evidence type="ECO:0000313" key="2">
    <source>
        <dbReference type="WBParaSite" id="Pan_g11656.t1"/>
    </source>
</evidence>
<dbReference type="AlphaFoldDB" id="A0A7E4UQQ3"/>
<dbReference type="Proteomes" id="UP000492821">
    <property type="component" value="Unassembled WGS sequence"/>
</dbReference>
<protein>
    <submittedName>
        <fullName evidence="2">Uncharacterized protein</fullName>
    </submittedName>
</protein>
<sequence>MNKENSISNRTRRSIDTYRREKGRTACLYISSTNWKHHIQPQKPYRSQVAQPPGNCFMVAILAPHSYRSSYLAIVCPKLEGRWLHQRKKDEAAGPPKCHAAHGC</sequence>
<reference evidence="1" key="1">
    <citation type="journal article" date="2013" name="Genetics">
        <title>The draft genome and transcriptome of Panagrellus redivivus are shaped by the harsh demands of a free-living lifestyle.</title>
        <authorList>
            <person name="Srinivasan J."/>
            <person name="Dillman A.R."/>
            <person name="Macchietto M.G."/>
            <person name="Heikkinen L."/>
            <person name="Lakso M."/>
            <person name="Fracchia K.M."/>
            <person name="Antoshechkin I."/>
            <person name="Mortazavi A."/>
            <person name="Wong G."/>
            <person name="Sternberg P.W."/>
        </authorList>
    </citation>
    <scope>NUCLEOTIDE SEQUENCE [LARGE SCALE GENOMIC DNA]</scope>
    <source>
        <strain evidence="1">MT8872</strain>
    </source>
</reference>
<dbReference type="WBParaSite" id="Pan_g11656.t1">
    <property type="protein sequence ID" value="Pan_g11656.t1"/>
    <property type="gene ID" value="Pan_g11656"/>
</dbReference>
<name>A0A7E4UQQ3_PANRE</name>
<accession>A0A7E4UQQ3</accession>
<keyword evidence="1" id="KW-1185">Reference proteome</keyword>
<proteinExistence type="predicted"/>
<evidence type="ECO:0000313" key="1">
    <source>
        <dbReference type="Proteomes" id="UP000492821"/>
    </source>
</evidence>
<organism evidence="1 2">
    <name type="scientific">Panagrellus redivivus</name>
    <name type="common">Microworm</name>
    <dbReference type="NCBI Taxonomy" id="6233"/>
    <lineage>
        <taxon>Eukaryota</taxon>
        <taxon>Metazoa</taxon>
        <taxon>Ecdysozoa</taxon>
        <taxon>Nematoda</taxon>
        <taxon>Chromadorea</taxon>
        <taxon>Rhabditida</taxon>
        <taxon>Tylenchina</taxon>
        <taxon>Panagrolaimomorpha</taxon>
        <taxon>Panagrolaimoidea</taxon>
        <taxon>Panagrolaimidae</taxon>
        <taxon>Panagrellus</taxon>
    </lineage>
</organism>
<reference evidence="2" key="2">
    <citation type="submission" date="2020-10" db="UniProtKB">
        <authorList>
            <consortium name="WormBaseParasite"/>
        </authorList>
    </citation>
    <scope>IDENTIFICATION</scope>
</reference>